<organism evidence="2 3">
    <name type="scientific">Colletotrichum salicis</name>
    <dbReference type="NCBI Taxonomy" id="1209931"/>
    <lineage>
        <taxon>Eukaryota</taxon>
        <taxon>Fungi</taxon>
        <taxon>Dikarya</taxon>
        <taxon>Ascomycota</taxon>
        <taxon>Pezizomycotina</taxon>
        <taxon>Sordariomycetes</taxon>
        <taxon>Hypocreomycetidae</taxon>
        <taxon>Glomerellales</taxon>
        <taxon>Glomerellaceae</taxon>
        <taxon>Colletotrichum</taxon>
        <taxon>Colletotrichum acutatum species complex</taxon>
    </lineage>
</organism>
<accession>A0A135TW95</accession>
<keyword evidence="3" id="KW-1185">Reference proteome</keyword>
<dbReference type="EMBL" id="JFFI01001863">
    <property type="protein sequence ID" value="KXH52375.1"/>
    <property type="molecule type" value="Genomic_DNA"/>
</dbReference>
<dbReference type="OrthoDB" id="245989at2759"/>
<reference evidence="2 3" key="1">
    <citation type="submission" date="2014-02" db="EMBL/GenBank/DDBJ databases">
        <title>The genome sequence of Colletotrichum salicis CBS 607.94.</title>
        <authorList>
            <person name="Baroncelli R."/>
            <person name="Thon M.R."/>
        </authorList>
    </citation>
    <scope>NUCLEOTIDE SEQUENCE [LARGE SCALE GENOMIC DNA]</scope>
    <source>
        <strain evidence="2 3">CBS 607.94</strain>
    </source>
</reference>
<dbReference type="STRING" id="1209931.A0A135TW95"/>
<protein>
    <submittedName>
        <fullName evidence="2">ABC-2 type transporter</fullName>
    </submittedName>
</protein>
<gene>
    <name evidence="2" type="ORF">CSAL01_11082</name>
</gene>
<comment type="caution">
    <text evidence="2">The sequence shown here is derived from an EMBL/GenBank/DDBJ whole genome shotgun (WGS) entry which is preliminary data.</text>
</comment>
<name>A0A135TW95_9PEZI</name>
<feature type="region of interest" description="Disordered" evidence="1">
    <location>
        <begin position="1"/>
        <end position="22"/>
    </location>
</feature>
<dbReference type="AlphaFoldDB" id="A0A135TW95"/>
<dbReference type="Proteomes" id="UP000070121">
    <property type="component" value="Unassembled WGS sequence"/>
</dbReference>
<evidence type="ECO:0000313" key="3">
    <source>
        <dbReference type="Proteomes" id="UP000070121"/>
    </source>
</evidence>
<proteinExistence type="predicted"/>
<evidence type="ECO:0000313" key="2">
    <source>
        <dbReference type="EMBL" id="KXH52375.1"/>
    </source>
</evidence>
<evidence type="ECO:0000256" key="1">
    <source>
        <dbReference type="SAM" id="MobiDB-lite"/>
    </source>
</evidence>
<sequence>MTSHQEPVIRPGWEGKTPRSPDDFARAWKASQHRARLLEDVEDYLQRHPFGGDHYQKFLASRRIDQSKSQRQSSPLTLSYMEQMRLTLTMLITNLFEGFDY</sequence>